<evidence type="ECO:0000256" key="1">
    <source>
        <dbReference type="ARBA" id="ARBA00001947"/>
    </source>
</evidence>
<accession>A0A2I2FY84</accession>
<evidence type="ECO:0000259" key="8">
    <source>
        <dbReference type="Pfam" id="PF08240"/>
    </source>
</evidence>
<keyword evidence="4 6" id="KW-0862">Zinc</keyword>
<proteinExistence type="inferred from homology"/>
<evidence type="ECO:0000256" key="6">
    <source>
        <dbReference type="RuleBase" id="RU361277"/>
    </source>
</evidence>
<dbReference type="PANTHER" id="PTHR43350">
    <property type="entry name" value="NAD-DEPENDENT ALCOHOL DEHYDROGENASE"/>
    <property type="match status" value="1"/>
</dbReference>
<dbReference type="GO" id="GO:0008270">
    <property type="term" value="F:zinc ion binding"/>
    <property type="evidence" value="ECO:0007669"/>
    <property type="project" value="InterPro"/>
</dbReference>
<feature type="non-terminal residue" evidence="9">
    <location>
        <position position="322"/>
    </location>
</feature>
<dbReference type="GeneID" id="36553567"/>
<comment type="similarity">
    <text evidence="2 6">Belongs to the zinc-containing alcohol dehydrogenase family.</text>
</comment>
<evidence type="ECO:0000256" key="5">
    <source>
        <dbReference type="ARBA" id="ARBA00023002"/>
    </source>
</evidence>
<dbReference type="Proteomes" id="UP000234275">
    <property type="component" value="Unassembled WGS sequence"/>
</dbReference>
<keyword evidence="5" id="KW-0560">Oxidoreductase</keyword>
<evidence type="ECO:0000313" key="9">
    <source>
        <dbReference type="EMBL" id="PLB45590.1"/>
    </source>
</evidence>
<evidence type="ECO:0000256" key="2">
    <source>
        <dbReference type="ARBA" id="ARBA00008072"/>
    </source>
</evidence>
<dbReference type="PROSITE" id="PS00059">
    <property type="entry name" value="ADH_ZINC"/>
    <property type="match status" value="1"/>
</dbReference>
<dbReference type="SUPFAM" id="SSF50129">
    <property type="entry name" value="GroES-like"/>
    <property type="match status" value="1"/>
</dbReference>
<dbReference type="Gene3D" id="3.90.180.10">
    <property type="entry name" value="Medium-chain alcohol dehydrogenases, catalytic domain"/>
    <property type="match status" value="2"/>
</dbReference>
<organism evidence="9 10">
    <name type="scientific">Aspergillus steynii IBT 23096</name>
    <dbReference type="NCBI Taxonomy" id="1392250"/>
    <lineage>
        <taxon>Eukaryota</taxon>
        <taxon>Fungi</taxon>
        <taxon>Dikarya</taxon>
        <taxon>Ascomycota</taxon>
        <taxon>Pezizomycotina</taxon>
        <taxon>Eurotiomycetes</taxon>
        <taxon>Eurotiomycetidae</taxon>
        <taxon>Eurotiales</taxon>
        <taxon>Aspergillaceae</taxon>
        <taxon>Aspergillus</taxon>
        <taxon>Aspergillus subgen. Circumdati</taxon>
    </lineage>
</organism>
<comment type="cofactor">
    <cofactor evidence="1 6">
        <name>Zn(2+)</name>
        <dbReference type="ChEBI" id="CHEBI:29105"/>
    </cofactor>
</comment>
<sequence>MSITTSALVSHELNKPLVLEDVVLDEMRPDEAIVEIEASGVCHTDLSCMDGTIPAGFPNVFGHEGAGTVLQTGSAITHVQPGDKVLLSFNHCGDCEHCNDSHPAYCTSWVPLNFSGKRLDGTHTLRTAQGQAMHGTFFGQSSFMRHALVSASSMVKVDAATDLGLFAALGCGFQTGAGCVLNTLRVLIAGAKTIVAVDLNEERLRMARELGATHVVDGKSQDVEGQIRKICEPGNGAQAATVGAPKPGSTVAIDIFQHLILGREYVGSTEGDVDAKTFIPFLIEEHAKGRFPIDKLISYYDIKDYQTAFQDMKATKIIKPVL</sequence>
<evidence type="ECO:0000313" key="10">
    <source>
        <dbReference type="Proteomes" id="UP000234275"/>
    </source>
</evidence>
<evidence type="ECO:0000256" key="3">
    <source>
        <dbReference type="ARBA" id="ARBA00022723"/>
    </source>
</evidence>
<evidence type="ECO:0000259" key="7">
    <source>
        <dbReference type="Pfam" id="PF00107"/>
    </source>
</evidence>
<dbReference type="AlphaFoldDB" id="A0A2I2FY84"/>
<dbReference type="CDD" id="cd08278">
    <property type="entry name" value="benzyl_alcohol_DH"/>
    <property type="match status" value="1"/>
</dbReference>
<dbReference type="Gene3D" id="3.40.50.720">
    <property type="entry name" value="NAD(P)-binding Rossmann-like Domain"/>
    <property type="match status" value="3"/>
</dbReference>
<dbReference type="Pfam" id="PF08240">
    <property type="entry name" value="ADH_N"/>
    <property type="match status" value="1"/>
</dbReference>
<keyword evidence="10" id="KW-1185">Reference proteome</keyword>
<keyword evidence="3 6" id="KW-0479">Metal-binding</keyword>
<feature type="domain" description="Alcohol dehydrogenase-like N-terminal" evidence="8">
    <location>
        <begin position="29"/>
        <end position="121"/>
    </location>
</feature>
<dbReference type="Pfam" id="PF00107">
    <property type="entry name" value="ADH_zinc_N"/>
    <property type="match status" value="1"/>
</dbReference>
<feature type="domain" description="Alcohol dehydrogenase-like C-terminal" evidence="7">
    <location>
        <begin position="188"/>
        <end position="240"/>
    </location>
</feature>
<dbReference type="InterPro" id="IPR011032">
    <property type="entry name" value="GroES-like_sf"/>
</dbReference>
<dbReference type="VEuPathDB" id="FungiDB:P170DRAFT_389551"/>
<dbReference type="OrthoDB" id="1560166at2759"/>
<protein>
    <submittedName>
        <fullName evidence="9">GroES-like protein</fullName>
    </submittedName>
</protein>
<dbReference type="STRING" id="1392250.A0A2I2FY84"/>
<evidence type="ECO:0000256" key="4">
    <source>
        <dbReference type="ARBA" id="ARBA00022833"/>
    </source>
</evidence>
<dbReference type="GO" id="GO:0016491">
    <property type="term" value="F:oxidoreductase activity"/>
    <property type="evidence" value="ECO:0007669"/>
    <property type="project" value="UniProtKB-KW"/>
</dbReference>
<dbReference type="InterPro" id="IPR002328">
    <property type="entry name" value="ADH_Zn_CS"/>
</dbReference>
<comment type="caution">
    <text evidence="9">The sequence shown here is derived from an EMBL/GenBank/DDBJ whole genome shotgun (WGS) entry which is preliminary data.</text>
</comment>
<dbReference type="EMBL" id="MSFO01000007">
    <property type="protein sequence ID" value="PLB45590.1"/>
    <property type="molecule type" value="Genomic_DNA"/>
</dbReference>
<gene>
    <name evidence="9" type="ORF">P170DRAFT_389551</name>
</gene>
<dbReference type="PANTHER" id="PTHR43350:SF11">
    <property type="entry name" value="ENOYL REDUCTASE (ER) DOMAIN-CONTAINING PROTEIN"/>
    <property type="match status" value="1"/>
</dbReference>
<name>A0A2I2FY84_9EURO</name>
<dbReference type="RefSeq" id="XP_024700892.1">
    <property type="nucleotide sequence ID" value="XM_024845868.1"/>
</dbReference>
<dbReference type="InterPro" id="IPR013154">
    <property type="entry name" value="ADH-like_N"/>
</dbReference>
<dbReference type="InterPro" id="IPR013149">
    <property type="entry name" value="ADH-like_C"/>
</dbReference>
<dbReference type="InterPro" id="IPR036291">
    <property type="entry name" value="NAD(P)-bd_dom_sf"/>
</dbReference>
<dbReference type="SUPFAM" id="SSF51735">
    <property type="entry name" value="NAD(P)-binding Rossmann-fold domains"/>
    <property type="match status" value="1"/>
</dbReference>
<reference evidence="9 10" key="1">
    <citation type="submission" date="2016-12" db="EMBL/GenBank/DDBJ databases">
        <title>The genomes of Aspergillus section Nigri reveals drivers in fungal speciation.</title>
        <authorList>
            <consortium name="DOE Joint Genome Institute"/>
            <person name="Vesth T.C."/>
            <person name="Nybo J."/>
            <person name="Theobald S."/>
            <person name="Brandl J."/>
            <person name="Frisvad J.C."/>
            <person name="Nielsen K.F."/>
            <person name="Lyhne E.K."/>
            <person name="Kogle M.E."/>
            <person name="Kuo A."/>
            <person name="Riley R."/>
            <person name="Clum A."/>
            <person name="Nolan M."/>
            <person name="Lipzen A."/>
            <person name="Salamov A."/>
            <person name="Henrissat B."/>
            <person name="Wiebenga A."/>
            <person name="De Vries R.P."/>
            <person name="Grigoriev I.V."/>
            <person name="Mortensen U.H."/>
            <person name="Andersen M.R."/>
            <person name="Baker S.E."/>
        </authorList>
    </citation>
    <scope>NUCLEOTIDE SEQUENCE [LARGE SCALE GENOMIC DNA]</scope>
    <source>
        <strain evidence="9 10">IBT 23096</strain>
    </source>
</reference>